<evidence type="ECO:0000313" key="2">
    <source>
        <dbReference type="EMBL" id="HJF93213.1"/>
    </source>
</evidence>
<dbReference type="EMBL" id="DYVY01000009">
    <property type="protein sequence ID" value="HJF93213.1"/>
    <property type="molecule type" value="Genomic_DNA"/>
</dbReference>
<reference evidence="2" key="1">
    <citation type="journal article" date="2021" name="PeerJ">
        <title>Extensive microbial diversity within the chicken gut microbiome revealed by metagenomics and culture.</title>
        <authorList>
            <person name="Gilroy R."/>
            <person name="Ravi A."/>
            <person name="Getino M."/>
            <person name="Pursley I."/>
            <person name="Horton D.L."/>
            <person name="Alikhan N.F."/>
            <person name="Baker D."/>
            <person name="Gharbi K."/>
            <person name="Hall N."/>
            <person name="Watson M."/>
            <person name="Adriaenssens E.M."/>
            <person name="Foster-Nyarko E."/>
            <person name="Jarju S."/>
            <person name="Secka A."/>
            <person name="Antonio M."/>
            <person name="Oren A."/>
            <person name="Chaudhuri R.R."/>
            <person name="La Ragione R."/>
            <person name="Hildebrand F."/>
            <person name="Pallen M.J."/>
        </authorList>
    </citation>
    <scope>NUCLEOTIDE SEQUENCE</scope>
    <source>
        <strain evidence="2">ChiSjej5B23-16112</strain>
    </source>
</reference>
<dbReference type="Proteomes" id="UP000769156">
    <property type="component" value="Unassembled WGS sequence"/>
</dbReference>
<name>A0A921HYP4_9FIRM</name>
<feature type="compositionally biased region" description="Basic and acidic residues" evidence="1">
    <location>
        <begin position="49"/>
        <end position="59"/>
    </location>
</feature>
<feature type="region of interest" description="Disordered" evidence="1">
    <location>
        <begin position="48"/>
        <end position="94"/>
    </location>
</feature>
<evidence type="ECO:0000313" key="3">
    <source>
        <dbReference type="Proteomes" id="UP000769156"/>
    </source>
</evidence>
<feature type="compositionally biased region" description="Acidic residues" evidence="1">
    <location>
        <begin position="73"/>
        <end position="82"/>
    </location>
</feature>
<protein>
    <submittedName>
        <fullName evidence="2">Uncharacterized protein</fullName>
    </submittedName>
</protein>
<comment type="caution">
    <text evidence="2">The sequence shown here is derived from an EMBL/GenBank/DDBJ whole genome shotgun (WGS) entry which is preliminary data.</text>
</comment>
<evidence type="ECO:0000256" key="1">
    <source>
        <dbReference type="SAM" id="MobiDB-lite"/>
    </source>
</evidence>
<sequence length="94" mass="10213">MSKWIKRVLGLAAVGSAAAGLYYYLKKSSSDNTDDDMDYFEDEDFDLDNDLKPVGDREYVPLNTPPKGGSDAGEADAEEEATAEPSADEDKKDA</sequence>
<organism evidence="2 3">
    <name type="scientific">Lachnoclostridium phocaeense</name>
    <dbReference type="NCBI Taxonomy" id="1871021"/>
    <lineage>
        <taxon>Bacteria</taxon>
        <taxon>Bacillati</taxon>
        <taxon>Bacillota</taxon>
        <taxon>Clostridia</taxon>
        <taxon>Lachnospirales</taxon>
        <taxon>Lachnospiraceae</taxon>
    </lineage>
</organism>
<dbReference type="AlphaFoldDB" id="A0A921HYP4"/>
<accession>A0A921HYP4</accession>
<reference evidence="2" key="2">
    <citation type="submission" date="2021-09" db="EMBL/GenBank/DDBJ databases">
        <authorList>
            <person name="Gilroy R."/>
        </authorList>
    </citation>
    <scope>NUCLEOTIDE SEQUENCE</scope>
    <source>
        <strain evidence="2">ChiSjej5B23-16112</strain>
    </source>
</reference>
<gene>
    <name evidence="2" type="ORF">K8V82_00270</name>
</gene>
<proteinExistence type="predicted"/>